<keyword evidence="2" id="KW-1185">Reference proteome</keyword>
<dbReference type="Proteomes" id="UP000623440">
    <property type="component" value="Unassembled WGS sequence"/>
</dbReference>
<comment type="caution">
    <text evidence="1">The sequence shown here is derived from an EMBL/GenBank/DDBJ whole genome shotgun (WGS) entry which is preliminary data.</text>
</comment>
<evidence type="ECO:0000313" key="2">
    <source>
        <dbReference type="Proteomes" id="UP000623440"/>
    </source>
</evidence>
<reference evidence="1 2" key="1">
    <citation type="journal article" date="2020" name="ISME J.">
        <title>Comparative genomics reveals insights into cyanobacterial evolution and habitat adaptation.</title>
        <authorList>
            <person name="Chen M.Y."/>
            <person name="Teng W.K."/>
            <person name="Zhao L."/>
            <person name="Hu C.X."/>
            <person name="Zhou Y.K."/>
            <person name="Han B.P."/>
            <person name="Song L.R."/>
            <person name="Shu W.S."/>
        </authorList>
    </citation>
    <scope>NUCLEOTIDE SEQUENCE [LARGE SCALE GENOMIC DNA]</scope>
    <source>
        <strain evidence="1 2">FACHB-838</strain>
    </source>
</reference>
<proteinExistence type="predicted"/>
<accession>A0ABR8DJH9</accession>
<protein>
    <submittedName>
        <fullName evidence="1">Uncharacterized protein</fullName>
    </submittedName>
</protein>
<dbReference type="EMBL" id="JACJSI010000010">
    <property type="protein sequence ID" value="MBD2529555.1"/>
    <property type="molecule type" value="Genomic_DNA"/>
</dbReference>
<gene>
    <name evidence="1" type="ORF">H6G97_08200</name>
</gene>
<organism evidence="1 2">
    <name type="scientific">Nostoc flagelliforme FACHB-838</name>
    <dbReference type="NCBI Taxonomy" id="2692904"/>
    <lineage>
        <taxon>Bacteria</taxon>
        <taxon>Bacillati</taxon>
        <taxon>Cyanobacteriota</taxon>
        <taxon>Cyanophyceae</taxon>
        <taxon>Nostocales</taxon>
        <taxon>Nostocaceae</taxon>
        <taxon>Nostoc</taxon>
    </lineage>
</organism>
<sequence length="62" mass="6765">MGSNTVQLRKIIVGWVKQSATQQSTGNLGFRSSNATCFSQGETLREQVGKLQWRSGSPTYTG</sequence>
<name>A0ABR8DJH9_9NOSO</name>
<evidence type="ECO:0000313" key="1">
    <source>
        <dbReference type="EMBL" id="MBD2529555.1"/>
    </source>
</evidence>
<dbReference type="RefSeq" id="WP_190940139.1">
    <property type="nucleotide sequence ID" value="NZ_JACJSI010000010.1"/>
</dbReference>